<gene>
    <name evidence="1" type="ORF">F5876DRAFT_53387</name>
</gene>
<dbReference type="EMBL" id="MU795999">
    <property type="protein sequence ID" value="KAJ3804446.1"/>
    <property type="molecule type" value="Genomic_DNA"/>
</dbReference>
<evidence type="ECO:0000313" key="1">
    <source>
        <dbReference type="EMBL" id="KAJ3804446.1"/>
    </source>
</evidence>
<organism evidence="1 2">
    <name type="scientific">Lentinula aff. lateritia</name>
    <dbReference type="NCBI Taxonomy" id="2804960"/>
    <lineage>
        <taxon>Eukaryota</taxon>
        <taxon>Fungi</taxon>
        <taxon>Dikarya</taxon>
        <taxon>Basidiomycota</taxon>
        <taxon>Agaricomycotina</taxon>
        <taxon>Agaricomycetes</taxon>
        <taxon>Agaricomycetidae</taxon>
        <taxon>Agaricales</taxon>
        <taxon>Marasmiineae</taxon>
        <taxon>Omphalotaceae</taxon>
        <taxon>Lentinula</taxon>
    </lineage>
</organism>
<reference evidence="1" key="1">
    <citation type="submission" date="2022-09" db="EMBL/GenBank/DDBJ databases">
        <title>A Global Phylogenomic Analysis of the Shiitake Genus Lentinula.</title>
        <authorList>
            <consortium name="DOE Joint Genome Institute"/>
            <person name="Sierra-Patev S."/>
            <person name="Min B."/>
            <person name="Naranjo-Ortiz M."/>
            <person name="Looney B."/>
            <person name="Konkel Z."/>
            <person name="Slot J.C."/>
            <person name="Sakamoto Y."/>
            <person name="Steenwyk J.L."/>
            <person name="Rokas A."/>
            <person name="Carro J."/>
            <person name="Camarero S."/>
            <person name="Ferreira P."/>
            <person name="Molpeceres G."/>
            <person name="Ruiz-Duenas F.J."/>
            <person name="Serrano A."/>
            <person name="Henrissat B."/>
            <person name="Drula E."/>
            <person name="Hughes K.W."/>
            <person name="Mata J.L."/>
            <person name="Ishikawa N.K."/>
            <person name="Vargas-Isla R."/>
            <person name="Ushijima S."/>
            <person name="Smith C.A."/>
            <person name="Ahrendt S."/>
            <person name="Andreopoulos W."/>
            <person name="He G."/>
            <person name="Labutti K."/>
            <person name="Lipzen A."/>
            <person name="Ng V."/>
            <person name="Riley R."/>
            <person name="Sandor L."/>
            <person name="Barry K."/>
            <person name="Martinez A.T."/>
            <person name="Xiao Y."/>
            <person name="Gibbons J.G."/>
            <person name="Terashima K."/>
            <person name="Grigoriev I.V."/>
            <person name="Hibbett D.S."/>
        </authorList>
    </citation>
    <scope>NUCLEOTIDE SEQUENCE</scope>
    <source>
        <strain evidence="1">TMI1499</strain>
    </source>
</reference>
<dbReference type="Proteomes" id="UP001163835">
    <property type="component" value="Unassembled WGS sequence"/>
</dbReference>
<protein>
    <submittedName>
        <fullName evidence="1">Cytochrome P450</fullName>
    </submittedName>
</protein>
<keyword evidence="2" id="KW-1185">Reference proteome</keyword>
<accession>A0ACC1TIB9</accession>
<sequence length="505" mass="57235">MIVATVHLFNAWCIQQKLPPGPRGLPIIGNLLQIPSSRQWLTFSDWSKKYGPIFYLNIAGQHTVILGTHKAAMDLLDKRANIYSGRAQNIVAGELLTGGMVFAFAQHNELWRKQRRGAHEALNHQMSKNYHDFQETECVVLLDQLMTAPNEWDNHLRRASASLVLRVIYGTPPLLDSQHPDIVRVNHFTERALSAAAPGAFWVEYFTWMKYLPRWMCPWRQYAEDSFNKDSAMFENLFSHVEKRINAGDDTPSVAATLLSNPSKKGVSHKEAAWLAATLYAAGAETTSSQLAWFIQAMILFPETQKTAQEELDHVVGANRLPSFDDYPKLPYIQAMVKEIMRWRGIAPLGVPHRLCEDDYYEGHFLPRNTICIPNIWALHKDTTVYGEDVDNFNPHRHLNKDGSLKTSIPNTNNESHFNYGFGRRRICVGRHIASNSMFIEIACLLWAFNIRAENDSKGRNILPDSLDSIDEGLVVRPAPFSCQISPRNMELTAILAQAKTARGL</sequence>
<evidence type="ECO:0000313" key="2">
    <source>
        <dbReference type="Proteomes" id="UP001163835"/>
    </source>
</evidence>
<proteinExistence type="predicted"/>
<comment type="caution">
    <text evidence="1">The sequence shown here is derived from an EMBL/GenBank/DDBJ whole genome shotgun (WGS) entry which is preliminary data.</text>
</comment>
<name>A0ACC1TIB9_9AGAR</name>